<protein>
    <submittedName>
        <fullName evidence="3">GNAT family N-acetyltransferase</fullName>
    </submittedName>
</protein>
<reference evidence="3 4" key="1">
    <citation type="journal article" date="2004" name="Syst. Appl. Microbiol.">
        <title>Cryptoendolithic actinomycetes from antarctic sandstone rock samples: Micromonospora endolithica sp. nov. and two isolates related to Micromonospora coerulea Jensen 1932.</title>
        <authorList>
            <person name="Hirsch P."/>
            <person name="Mevs U."/>
            <person name="Kroppenstedt R.M."/>
            <person name="Schumann P."/>
            <person name="Stackebrandt E."/>
        </authorList>
    </citation>
    <scope>NUCLEOTIDE SEQUENCE [LARGE SCALE GENOMIC DNA]</scope>
    <source>
        <strain evidence="3 4">JCM 12677</strain>
    </source>
</reference>
<dbReference type="InterPro" id="IPR050769">
    <property type="entry name" value="NAT_camello-type"/>
</dbReference>
<dbReference type="PANTHER" id="PTHR13947:SF37">
    <property type="entry name" value="LD18367P"/>
    <property type="match status" value="1"/>
</dbReference>
<dbReference type="InterPro" id="IPR000182">
    <property type="entry name" value="GNAT_dom"/>
</dbReference>
<dbReference type="CDD" id="cd04301">
    <property type="entry name" value="NAT_SF"/>
    <property type="match status" value="1"/>
</dbReference>
<name>A0A3A9Z4H7_9ACTN</name>
<dbReference type="OrthoDB" id="4322031at2"/>
<keyword evidence="4" id="KW-1185">Reference proteome</keyword>
<accession>A0A3A9Z4H7</accession>
<dbReference type="Gene3D" id="3.40.630.30">
    <property type="match status" value="1"/>
</dbReference>
<evidence type="ECO:0000313" key="4">
    <source>
        <dbReference type="Proteomes" id="UP000281726"/>
    </source>
</evidence>
<proteinExistence type="predicted"/>
<evidence type="ECO:0000259" key="2">
    <source>
        <dbReference type="PROSITE" id="PS51186"/>
    </source>
</evidence>
<dbReference type="Pfam" id="PF00583">
    <property type="entry name" value="Acetyltransf_1"/>
    <property type="match status" value="1"/>
</dbReference>
<dbReference type="Proteomes" id="UP000281726">
    <property type="component" value="Unassembled WGS sequence"/>
</dbReference>
<dbReference type="PANTHER" id="PTHR13947">
    <property type="entry name" value="GNAT FAMILY N-ACETYLTRANSFERASE"/>
    <property type="match status" value="1"/>
</dbReference>
<dbReference type="RefSeq" id="WP_120729976.1">
    <property type="nucleotide sequence ID" value="NZ_RBAK01000008.1"/>
</dbReference>
<evidence type="ECO:0000256" key="1">
    <source>
        <dbReference type="ARBA" id="ARBA00022679"/>
    </source>
</evidence>
<dbReference type="GO" id="GO:0008080">
    <property type="term" value="F:N-acetyltransferase activity"/>
    <property type="evidence" value="ECO:0007669"/>
    <property type="project" value="InterPro"/>
</dbReference>
<organism evidence="3 4">
    <name type="scientific">Micromonospora endolithica</name>
    <dbReference type="NCBI Taxonomy" id="230091"/>
    <lineage>
        <taxon>Bacteria</taxon>
        <taxon>Bacillati</taxon>
        <taxon>Actinomycetota</taxon>
        <taxon>Actinomycetes</taxon>
        <taxon>Micromonosporales</taxon>
        <taxon>Micromonosporaceae</taxon>
        <taxon>Micromonospora</taxon>
    </lineage>
</organism>
<dbReference type="AlphaFoldDB" id="A0A3A9Z4H7"/>
<feature type="domain" description="N-acetyltransferase" evidence="2">
    <location>
        <begin position="20"/>
        <end position="154"/>
    </location>
</feature>
<evidence type="ECO:0000313" key="3">
    <source>
        <dbReference type="EMBL" id="RKN43382.1"/>
    </source>
</evidence>
<dbReference type="PROSITE" id="PS51186">
    <property type="entry name" value="GNAT"/>
    <property type="match status" value="1"/>
</dbReference>
<dbReference type="InterPro" id="IPR016181">
    <property type="entry name" value="Acyl_CoA_acyltransferase"/>
</dbReference>
<dbReference type="EMBL" id="RBAK01000008">
    <property type="protein sequence ID" value="RKN43382.1"/>
    <property type="molecule type" value="Genomic_DNA"/>
</dbReference>
<comment type="caution">
    <text evidence="3">The sequence shown here is derived from an EMBL/GenBank/DDBJ whole genome shotgun (WGS) entry which is preliminary data.</text>
</comment>
<keyword evidence="1 3" id="KW-0808">Transferase</keyword>
<dbReference type="SUPFAM" id="SSF55729">
    <property type="entry name" value="Acyl-CoA N-acyltransferases (Nat)"/>
    <property type="match status" value="1"/>
</dbReference>
<gene>
    <name evidence="3" type="ORF">D7223_20155</name>
</gene>
<sequence length="157" mass="16903">MSARPTVVPIHPEADEALARSLLAVQHAAYAVEAALIGDDRIPPLHETLADLRAAPLRWLAAGLGEQLAGAIAWTEDAEVVDIERLVVDPAAHRRGVGRALVGAVLERAGGRRVIVATGRDNQPARTLYESFGFTPTGDQEVIEGLWVTRYTLTGRR</sequence>